<evidence type="ECO:0000256" key="3">
    <source>
        <dbReference type="ARBA" id="ARBA00022448"/>
    </source>
</evidence>
<dbReference type="RefSeq" id="WP_168870434.1">
    <property type="nucleotide sequence ID" value="NZ_JABAIA010000001.1"/>
</dbReference>
<reference evidence="14 15" key="1">
    <citation type="submission" date="2020-04" db="EMBL/GenBank/DDBJ databases">
        <authorList>
            <person name="Yin C."/>
        </authorList>
    </citation>
    <scope>NUCLEOTIDE SEQUENCE [LARGE SCALE GENOMIC DNA]</scope>
    <source>
        <strain evidence="14 15">Ae27</strain>
    </source>
</reference>
<dbReference type="EMBL" id="JABAIA010000001">
    <property type="protein sequence ID" value="NLR64481.1"/>
    <property type="molecule type" value="Genomic_DNA"/>
</dbReference>
<evidence type="ECO:0000256" key="2">
    <source>
        <dbReference type="ARBA" id="ARBA00006920"/>
    </source>
</evidence>
<dbReference type="Proteomes" id="UP000570474">
    <property type="component" value="Unassembled WGS sequence"/>
</dbReference>
<evidence type="ECO:0000256" key="5">
    <source>
        <dbReference type="ARBA" id="ARBA00022692"/>
    </source>
</evidence>
<keyword evidence="7" id="KW-0630">Potassium</keyword>
<evidence type="ECO:0000256" key="8">
    <source>
        <dbReference type="ARBA" id="ARBA00022989"/>
    </source>
</evidence>
<dbReference type="GO" id="GO:0016020">
    <property type="term" value="C:membrane"/>
    <property type="evidence" value="ECO:0007669"/>
    <property type="project" value="UniProtKB-SubCell"/>
</dbReference>
<dbReference type="PANTHER" id="PTHR31462:SF5">
    <property type="entry name" value="ENDOSOMAL_LYSOSOMAL PROTON CHANNEL TMEM175"/>
    <property type="match status" value="1"/>
</dbReference>
<keyword evidence="3" id="KW-0813">Transport</keyword>
<evidence type="ECO:0000256" key="12">
    <source>
        <dbReference type="ARBA" id="ARBA00034430"/>
    </source>
</evidence>
<evidence type="ECO:0000256" key="7">
    <source>
        <dbReference type="ARBA" id="ARBA00022958"/>
    </source>
</evidence>
<comment type="caution">
    <text evidence="14">The sequence shown here is derived from an EMBL/GenBank/DDBJ whole genome shotgun (WGS) entry which is preliminary data.</text>
</comment>
<evidence type="ECO:0000256" key="13">
    <source>
        <dbReference type="SAM" id="Phobius"/>
    </source>
</evidence>
<evidence type="ECO:0000256" key="1">
    <source>
        <dbReference type="ARBA" id="ARBA00004141"/>
    </source>
</evidence>
<feature type="transmembrane region" description="Helical" evidence="13">
    <location>
        <begin position="60"/>
        <end position="84"/>
    </location>
</feature>
<dbReference type="AlphaFoldDB" id="A0A847RYS3"/>
<evidence type="ECO:0000313" key="15">
    <source>
        <dbReference type="Proteomes" id="UP000570474"/>
    </source>
</evidence>
<comment type="similarity">
    <text evidence="2">Belongs to the TMEM175 family.</text>
</comment>
<evidence type="ECO:0000256" key="4">
    <source>
        <dbReference type="ARBA" id="ARBA00022538"/>
    </source>
</evidence>
<evidence type="ECO:0000313" key="14">
    <source>
        <dbReference type="EMBL" id="NLR64481.1"/>
    </source>
</evidence>
<keyword evidence="4" id="KW-0633">Potassium transport</keyword>
<evidence type="ECO:0000256" key="9">
    <source>
        <dbReference type="ARBA" id="ARBA00023065"/>
    </source>
</evidence>
<feature type="transmembrane region" description="Helical" evidence="13">
    <location>
        <begin position="21"/>
        <end position="40"/>
    </location>
</feature>
<feature type="transmembrane region" description="Helical" evidence="13">
    <location>
        <begin position="171"/>
        <end position="194"/>
    </location>
</feature>
<feature type="transmembrane region" description="Helical" evidence="13">
    <location>
        <begin position="91"/>
        <end position="112"/>
    </location>
</feature>
<keyword evidence="6" id="KW-0631">Potassium channel</keyword>
<keyword evidence="15" id="KW-1185">Reference proteome</keyword>
<dbReference type="Pfam" id="PF06736">
    <property type="entry name" value="TMEM175"/>
    <property type="match status" value="1"/>
</dbReference>
<accession>A0A847RYS3</accession>
<keyword evidence="10 13" id="KW-0472">Membrane</keyword>
<keyword evidence="9" id="KW-0406">Ion transport</keyword>
<keyword evidence="5 13" id="KW-0812">Transmembrane</keyword>
<dbReference type="GO" id="GO:0015252">
    <property type="term" value="F:proton channel activity"/>
    <property type="evidence" value="ECO:0007669"/>
    <property type="project" value="InterPro"/>
</dbReference>
<organism evidence="14 15">
    <name type="scientific">Chitinophaga varians</name>
    <dbReference type="NCBI Taxonomy" id="2202339"/>
    <lineage>
        <taxon>Bacteria</taxon>
        <taxon>Pseudomonadati</taxon>
        <taxon>Bacteroidota</taxon>
        <taxon>Chitinophagia</taxon>
        <taxon>Chitinophagales</taxon>
        <taxon>Chitinophagaceae</taxon>
        <taxon>Chitinophaga</taxon>
    </lineage>
</organism>
<proteinExistence type="inferred from homology"/>
<keyword evidence="11" id="KW-0407">Ion channel</keyword>
<comment type="subcellular location">
    <subcellularLocation>
        <location evidence="1">Membrane</location>
        <topology evidence="1">Multi-pass membrane protein</topology>
    </subcellularLocation>
</comment>
<dbReference type="InterPro" id="IPR010617">
    <property type="entry name" value="TMEM175-like"/>
</dbReference>
<protein>
    <submittedName>
        <fullName evidence="14">DUF1211 domain-containing protein</fullName>
    </submittedName>
</protein>
<comment type="catalytic activity">
    <reaction evidence="12">
        <text>K(+)(in) = K(+)(out)</text>
        <dbReference type="Rhea" id="RHEA:29463"/>
        <dbReference type="ChEBI" id="CHEBI:29103"/>
    </reaction>
</comment>
<dbReference type="PANTHER" id="PTHR31462">
    <property type="entry name" value="ENDOSOMAL/LYSOSOMAL POTASSIUM CHANNEL TMEM175"/>
    <property type="match status" value="1"/>
</dbReference>
<name>A0A847RYS3_9BACT</name>
<sequence length="209" mass="23766">MKLSYNKIAGKNTQRIEAISDGIFAVAMTLLVLEIKVPAAEGKLTEGELAHVLLAQMPRFLVYFLSFMTAGIFWVGQSAQFAYIEKSDRNLNWLSLLFLLFVSLLPFSTAFLSDYTNYKFAIFVYWFNILMLGVSLYINWSYAVRQRFVETESDLEAISGAIKRRIIVAQLLYFAGALLCFINTYLSIGFIILVQLNYAFGIVAGRRKQ</sequence>
<evidence type="ECO:0000256" key="10">
    <source>
        <dbReference type="ARBA" id="ARBA00023136"/>
    </source>
</evidence>
<dbReference type="GO" id="GO:0005267">
    <property type="term" value="F:potassium channel activity"/>
    <property type="evidence" value="ECO:0007669"/>
    <property type="project" value="UniProtKB-KW"/>
</dbReference>
<keyword evidence="8 13" id="KW-1133">Transmembrane helix</keyword>
<feature type="transmembrane region" description="Helical" evidence="13">
    <location>
        <begin position="118"/>
        <end position="138"/>
    </location>
</feature>
<gene>
    <name evidence="14" type="ORF">HGH92_09215</name>
</gene>
<evidence type="ECO:0000256" key="6">
    <source>
        <dbReference type="ARBA" id="ARBA00022826"/>
    </source>
</evidence>
<evidence type="ECO:0000256" key="11">
    <source>
        <dbReference type="ARBA" id="ARBA00023303"/>
    </source>
</evidence>